<feature type="signal peptide" evidence="1">
    <location>
        <begin position="1"/>
        <end position="22"/>
    </location>
</feature>
<evidence type="ECO:0008006" key="4">
    <source>
        <dbReference type="Google" id="ProtNLM"/>
    </source>
</evidence>
<dbReference type="Pfam" id="PF11006">
    <property type="entry name" value="DUF2845"/>
    <property type="match status" value="1"/>
</dbReference>
<reference evidence="2 3" key="1">
    <citation type="submission" date="2016-07" db="EMBL/GenBank/DDBJ databases">
        <title>Draft Genome Sequence of Methylophaga muralis Bur 1.</title>
        <authorList>
            <person name="Vasilenko O.V."/>
            <person name="Doronina N.V."/>
            <person name="Shmareva M.N."/>
            <person name="Tarlachkov S.V."/>
            <person name="Mustakhimov I."/>
            <person name="Trotsenko Y.A."/>
        </authorList>
    </citation>
    <scope>NUCLEOTIDE SEQUENCE [LARGE SCALE GENOMIC DNA]</scope>
    <source>
        <strain evidence="2 3">Bur 1</strain>
    </source>
</reference>
<evidence type="ECO:0000256" key="1">
    <source>
        <dbReference type="SAM" id="SignalP"/>
    </source>
</evidence>
<keyword evidence="3" id="KW-1185">Reference proteome</keyword>
<proteinExistence type="predicted"/>
<evidence type="ECO:0000313" key="3">
    <source>
        <dbReference type="Proteomes" id="UP000094379"/>
    </source>
</evidence>
<keyword evidence="1" id="KW-0732">Signal</keyword>
<accession>A0A1E3GQY5</accession>
<sequence>MSLTSLISVSMATLLVSASAFAGNSSSHESSMACGANSITIGMSTDDIKAICGQYWEPAFVSVHTRPVLRKVADSDQENDQFEKWLYRIVEKQETHVIIKNDKIVKIFNTPQP</sequence>
<dbReference type="EMBL" id="MCRI01000038">
    <property type="protein sequence ID" value="ODN65821.1"/>
    <property type="molecule type" value="Genomic_DNA"/>
</dbReference>
<name>A0A1E3GQY5_9GAMM</name>
<feature type="chain" id="PRO_5009128560" description="DUF2845 domain-containing protein" evidence="1">
    <location>
        <begin position="23"/>
        <end position="113"/>
    </location>
</feature>
<dbReference type="Proteomes" id="UP000094379">
    <property type="component" value="Unassembled WGS sequence"/>
</dbReference>
<evidence type="ECO:0000313" key="2">
    <source>
        <dbReference type="EMBL" id="ODN65821.1"/>
    </source>
</evidence>
<dbReference type="InterPro" id="IPR021268">
    <property type="entry name" value="DUF2845"/>
</dbReference>
<comment type="caution">
    <text evidence="2">The sequence shown here is derived from an EMBL/GenBank/DDBJ whole genome shotgun (WGS) entry which is preliminary data.</text>
</comment>
<dbReference type="STRING" id="291169.A9E74_02429"/>
<gene>
    <name evidence="2" type="ORF">A9E74_02429</name>
</gene>
<protein>
    <recommendedName>
        <fullName evidence="4">DUF2845 domain-containing protein</fullName>
    </recommendedName>
</protein>
<organism evidence="2 3">
    <name type="scientific">Methylophaga muralis</name>
    <dbReference type="NCBI Taxonomy" id="291169"/>
    <lineage>
        <taxon>Bacteria</taxon>
        <taxon>Pseudomonadati</taxon>
        <taxon>Pseudomonadota</taxon>
        <taxon>Gammaproteobacteria</taxon>
        <taxon>Thiotrichales</taxon>
        <taxon>Piscirickettsiaceae</taxon>
        <taxon>Methylophaga</taxon>
    </lineage>
</organism>
<dbReference type="AlphaFoldDB" id="A0A1E3GQY5"/>
<dbReference type="RefSeq" id="WP_084003073.1">
    <property type="nucleotide sequence ID" value="NZ_MCRI01000038.1"/>
</dbReference>